<evidence type="ECO:0000256" key="17">
    <source>
        <dbReference type="ARBA" id="ARBA00049476"/>
    </source>
</evidence>
<evidence type="ECO:0000256" key="20">
    <source>
        <dbReference type="SAM" id="Phobius"/>
    </source>
</evidence>
<feature type="transmembrane region" description="Helical" evidence="20">
    <location>
        <begin position="136"/>
        <end position="155"/>
    </location>
</feature>
<feature type="transmembrane region" description="Helical" evidence="20">
    <location>
        <begin position="396"/>
        <end position="417"/>
    </location>
</feature>
<dbReference type="InterPro" id="IPR002293">
    <property type="entry name" value="AA/rel_permease1"/>
</dbReference>
<evidence type="ECO:0000256" key="18">
    <source>
        <dbReference type="ARBA" id="ARBA00049892"/>
    </source>
</evidence>
<comment type="catalytic activity">
    <reaction evidence="17">
        <text>L-leucine(out) + L-arginine(in) + Na(+)(out) = L-leucine(in) + L-arginine(out) + Na(+)(in)</text>
        <dbReference type="Rhea" id="RHEA:70831"/>
        <dbReference type="ChEBI" id="CHEBI:29101"/>
        <dbReference type="ChEBI" id="CHEBI:32682"/>
        <dbReference type="ChEBI" id="CHEBI:57427"/>
    </reaction>
</comment>
<feature type="transmembrane region" description="Helical" evidence="20">
    <location>
        <begin position="335"/>
        <end position="354"/>
    </location>
</feature>
<evidence type="ECO:0000256" key="15">
    <source>
        <dbReference type="ARBA" id="ARBA00048509"/>
    </source>
</evidence>
<dbReference type="GeneTree" id="ENSGT00940000165898"/>
<feature type="transmembrane region" description="Helical" evidence="20">
    <location>
        <begin position="290"/>
        <end position="315"/>
    </location>
</feature>
<comment type="function">
    <text evidence="19">Heterodimer with SLC3A2, that functions as an antiporter which operates as an efflux routeby exporting cationic amino acids such as L-arginine from inside the cells in exchange with neutral amino acids like L-leucine, L-glutamine and isoleucine, plus sodium ions and may participate in nitric oxide synthesis. Also exchanges L-arginine with L-lysine in a sodium-independent manner. The transport mechanism is electroneutral and operates with a stoichiometry of 1: 1. Contributes to ammonia-induced increase of L-arginine uptake in cerebral cortical astrocytes leading to ammonia-dependent increase of nitric oxide (NO) production via inducible nitric oxide synthase (iNOS) induction, and protein nitration. May mediate transport of ornithine in retinal pigment epithelial (RPE) cells. May also transport glycine betaine in a sodium dependent manner from the cumulus granulosa into the enclosed oocyte.</text>
</comment>
<reference evidence="21" key="2">
    <citation type="submission" date="2025-09" db="UniProtKB">
        <authorList>
            <consortium name="Ensembl"/>
        </authorList>
    </citation>
    <scope>IDENTIFICATION</scope>
</reference>
<dbReference type="GO" id="GO:0000821">
    <property type="term" value="P:regulation of arginine metabolic process"/>
    <property type="evidence" value="ECO:0007669"/>
    <property type="project" value="TreeGrafter"/>
</dbReference>
<dbReference type="GO" id="GO:0005886">
    <property type="term" value="C:plasma membrane"/>
    <property type="evidence" value="ECO:0007669"/>
    <property type="project" value="UniProtKB-SubCell"/>
</dbReference>
<dbReference type="AlphaFoldDB" id="A0A8C5MPT2"/>
<sequence>CACTQSNSYTVQLKKEMSLLHGVSLVVGNTIGAGIFVSPKGVLMHSGSYGLSLIIWALGGIFSVIGALCYAELGTTITKSGASYIYLMESFGGFLAFLNLWTNMLIIYPASQAILAVTFANYLVEPFFPTCSPPEAAVYLLAVVCVVLLTAVNCAKVKWGAFLQVAATFAKVLALVIIIITGIVRLCQGNTYHMERSFEGSKLNMGSLTMAFYSALYSFSGWDALNYVTEEMKNPKRNLPLSMAISMPLVTVIYVMTNIAYYTELDFNTIMESSAVAVTFADKVLGYIKWFIPISVAISCCGGLNSACSLCRLFFVASREGQLPDFLCMIHISRFTPIPALLFNGAMALTFLCVKDVFQLIDYFSFTYWLFIGLSVGSQIYLRIKKPDIPRPVKLSLVFPILYCLCSVCLVIVPLYSDPIDSLVGIAVVLSGAPIYYICLHLPAEKQPRFVRKCLGSDCTTQSLFVLTPSAPSSYSATVRTATKETKGYVNERKINK</sequence>
<evidence type="ECO:0000256" key="12">
    <source>
        <dbReference type="ARBA" id="ARBA00042001"/>
    </source>
</evidence>
<dbReference type="GO" id="GO:0015179">
    <property type="term" value="F:L-amino acid transmembrane transporter activity"/>
    <property type="evidence" value="ECO:0007669"/>
    <property type="project" value="TreeGrafter"/>
</dbReference>
<dbReference type="FunFam" id="1.20.1740.10:FF:000003">
    <property type="entry name" value="Y+L amino acid transporter 1 isoform X1"/>
    <property type="match status" value="1"/>
</dbReference>
<dbReference type="Gene3D" id="1.20.1740.10">
    <property type="entry name" value="Amino acid/polyamine transporter I"/>
    <property type="match status" value="1"/>
</dbReference>
<name>A0A8C5MPT2_9ANUR</name>
<evidence type="ECO:0000313" key="22">
    <source>
        <dbReference type="Proteomes" id="UP000694569"/>
    </source>
</evidence>
<dbReference type="Proteomes" id="UP000694569">
    <property type="component" value="Unplaced"/>
</dbReference>
<comment type="subcellular location">
    <subcellularLocation>
        <location evidence="1">Cell membrane</location>
        <topology evidence="1">Multi-pass membrane protein</topology>
    </subcellularLocation>
</comment>
<keyword evidence="8 20" id="KW-0472">Membrane</keyword>
<dbReference type="Pfam" id="PF13520">
    <property type="entry name" value="AA_permease_2"/>
    <property type="match status" value="1"/>
</dbReference>
<comment type="subunit">
    <text evidence="10">Disulfide-linked heterodimer with the amino acid transport protein SLC3A2/4F2hc.</text>
</comment>
<evidence type="ECO:0000256" key="10">
    <source>
        <dbReference type="ARBA" id="ARBA00038768"/>
    </source>
</evidence>
<comment type="catalytic activity">
    <reaction evidence="16">
        <text>L-lysine(out) + L-arginine(in) = L-lysine(in) + L-arginine(out)</text>
        <dbReference type="Rhea" id="RHEA:70827"/>
        <dbReference type="ChEBI" id="CHEBI:32551"/>
        <dbReference type="ChEBI" id="CHEBI:32682"/>
    </reaction>
</comment>
<dbReference type="GO" id="GO:0015174">
    <property type="term" value="F:basic amino acid transmembrane transporter activity"/>
    <property type="evidence" value="ECO:0007669"/>
    <property type="project" value="TreeGrafter"/>
</dbReference>
<keyword evidence="7 20" id="KW-1133">Transmembrane helix</keyword>
<evidence type="ECO:0000256" key="7">
    <source>
        <dbReference type="ARBA" id="ARBA00022989"/>
    </source>
</evidence>
<feature type="transmembrane region" description="Helical" evidence="20">
    <location>
        <begin position="241"/>
        <end position="262"/>
    </location>
</feature>
<evidence type="ECO:0000256" key="13">
    <source>
        <dbReference type="ARBA" id="ARBA00042899"/>
    </source>
</evidence>
<accession>A0A8C5MPT2</accession>
<evidence type="ECO:0000256" key="19">
    <source>
        <dbReference type="ARBA" id="ARBA00056972"/>
    </source>
</evidence>
<dbReference type="Ensembl" id="ENSLLET00000018547.1">
    <property type="protein sequence ID" value="ENSLLEP00000017850.1"/>
    <property type="gene ID" value="ENSLLEG00000011110.1"/>
</dbReference>
<evidence type="ECO:0000313" key="21">
    <source>
        <dbReference type="Ensembl" id="ENSLLEP00000017850.1"/>
    </source>
</evidence>
<feature type="transmembrane region" description="Helical" evidence="20">
    <location>
        <begin position="423"/>
        <end position="443"/>
    </location>
</feature>
<dbReference type="PANTHER" id="PTHR11785:SF517">
    <property type="entry name" value="SI:DKEYP-120H9.1"/>
    <property type="match status" value="1"/>
</dbReference>
<evidence type="ECO:0000256" key="4">
    <source>
        <dbReference type="ARBA" id="ARBA00022475"/>
    </source>
</evidence>
<keyword evidence="4" id="KW-1003">Cell membrane</keyword>
<comment type="catalytic activity">
    <reaction evidence="15">
        <text>L-cysteine(out) + L-arginine(in) + Na(+)(out) = L-cysteine(in) + L-arginine(out) + Na(+)(in)</text>
        <dbReference type="Rhea" id="RHEA:70847"/>
        <dbReference type="ChEBI" id="CHEBI:29101"/>
        <dbReference type="ChEBI" id="CHEBI:32682"/>
        <dbReference type="ChEBI" id="CHEBI:35235"/>
    </reaction>
</comment>
<proteinExistence type="inferred from homology"/>
<reference evidence="21" key="1">
    <citation type="submission" date="2025-08" db="UniProtKB">
        <authorList>
            <consortium name="Ensembl"/>
        </authorList>
    </citation>
    <scope>IDENTIFICATION</scope>
</reference>
<comment type="catalytic activity">
    <reaction evidence="14">
        <text>L-histidine(out) + L-arginine(in) + Na(+)(out) = L-histidine(in) + L-arginine(out) + Na(+)(in)</text>
        <dbReference type="Rhea" id="RHEA:70839"/>
        <dbReference type="ChEBI" id="CHEBI:29101"/>
        <dbReference type="ChEBI" id="CHEBI:32682"/>
        <dbReference type="ChEBI" id="CHEBI:57595"/>
    </reaction>
</comment>
<comment type="similarity">
    <text evidence="2">Belongs to the amino acid-polyamine-organocation (APC) superfamily. L-type amino acid transporter (LAT) (TC 2.A.3.8) family.</text>
</comment>
<feature type="transmembrane region" description="Helical" evidence="20">
    <location>
        <begin position="161"/>
        <end position="187"/>
    </location>
</feature>
<feature type="transmembrane region" description="Helical" evidence="20">
    <location>
        <begin position="19"/>
        <end position="37"/>
    </location>
</feature>
<organism evidence="21 22">
    <name type="scientific">Leptobrachium leishanense</name>
    <name type="common">Leishan spiny toad</name>
    <dbReference type="NCBI Taxonomy" id="445787"/>
    <lineage>
        <taxon>Eukaryota</taxon>
        <taxon>Metazoa</taxon>
        <taxon>Chordata</taxon>
        <taxon>Craniata</taxon>
        <taxon>Vertebrata</taxon>
        <taxon>Euteleostomi</taxon>
        <taxon>Amphibia</taxon>
        <taxon>Batrachia</taxon>
        <taxon>Anura</taxon>
        <taxon>Pelobatoidea</taxon>
        <taxon>Megophryidae</taxon>
        <taxon>Leptobrachium</taxon>
    </lineage>
</organism>
<evidence type="ECO:0000256" key="6">
    <source>
        <dbReference type="ARBA" id="ARBA00022970"/>
    </source>
</evidence>
<evidence type="ECO:0000256" key="5">
    <source>
        <dbReference type="ARBA" id="ARBA00022692"/>
    </source>
</evidence>
<evidence type="ECO:0000256" key="11">
    <source>
        <dbReference type="ARBA" id="ARBA00039563"/>
    </source>
</evidence>
<dbReference type="InterPro" id="IPR050598">
    <property type="entry name" value="AminoAcid_Transporter"/>
</dbReference>
<keyword evidence="5 20" id="KW-0812">Transmembrane</keyword>
<evidence type="ECO:0000256" key="1">
    <source>
        <dbReference type="ARBA" id="ARBA00004651"/>
    </source>
</evidence>
<dbReference type="PANTHER" id="PTHR11785">
    <property type="entry name" value="AMINO ACID TRANSPORTER"/>
    <property type="match status" value="1"/>
</dbReference>
<dbReference type="OrthoDB" id="10062876at2759"/>
<feature type="transmembrane region" description="Helical" evidence="20">
    <location>
        <begin position="49"/>
        <end position="71"/>
    </location>
</feature>
<evidence type="ECO:0000256" key="9">
    <source>
        <dbReference type="ARBA" id="ARBA00035819"/>
    </source>
</evidence>
<keyword evidence="6" id="KW-0029">Amino-acid transport</keyword>
<evidence type="ECO:0000256" key="8">
    <source>
        <dbReference type="ARBA" id="ARBA00023136"/>
    </source>
</evidence>
<evidence type="ECO:0000256" key="16">
    <source>
        <dbReference type="ARBA" id="ARBA00049090"/>
    </source>
</evidence>
<evidence type="ECO:0000256" key="14">
    <source>
        <dbReference type="ARBA" id="ARBA00047956"/>
    </source>
</evidence>
<keyword evidence="22" id="KW-1185">Reference proteome</keyword>
<comment type="catalytic activity">
    <reaction evidence="18">
        <text>L-glutamine(out) + L-arginine(in) + Na(+)(out) = L-glutamine(in) + L-arginine(out) + Na(+)(in)</text>
        <dbReference type="Rhea" id="RHEA:70835"/>
        <dbReference type="ChEBI" id="CHEBI:29101"/>
        <dbReference type="ChEBI" id="CHEBI:32682"/>
        <dbReference type="ChEBI" id="CHEBI:58359"/>
    </reaction>
</comment>
<keyword evidence="3" id="KW-0813">Transport</keyword>
<evidence type="ECO:0000256" key="3">
    <source>
        <dbReference type="ARBA" id="ARBA00022448"/>
    </source>
</evidence>
<comment type="catalytic activity">
    <reaction evidence="9">
        <text>L-arginine(in) + L-methionine(out) + Na(+)(out) = L-arginine(out) + L-methionine(in) + Na(+)(in)</text>
        <dbReference type="Rhea" id="RHEA:70843"/>
        <dbReference type="ChEBI" id="CHEBI:29101"/>
        <dbReference type="ChEBI" id="CHEBI:32682"/>
        <dbReference type="ChEBI" id="CHEBI:57844"/>
    </reaction>
</comment>
<dbReference type="PIRSF" id="PIRSF006060">
    <property type="entry name" value="AA_transporter"/>
    <property type="match status" value="1"/>
</dbReference>
<protein>
    <recommendedName>
        <fullName evidence="11">Y+L amino acid transporter 2</fullName>
    </recommendedName>
    <alternativeName>
        <fullName evidence="13">Solute carrier family 7 member 6</fullName>
    </alternativeName>
    <alternativeName>
        <fullName evidence="12">y(+)L-type amino acid transporter 2</fullName>
    </alternativeName>
</protein>
<evidence type="ECO:0000256" key="2">
    <source>
        <dbReference type="ARBA" id="ARBA00007040"/>
    </source>
</evidence>
<feature type="transmembrane region" description="Helical" evidence="20">
    <location>
        <begin position="366"/>
        <end position="384"/>
    </location>
</feature>